<dbReference type="AlphaFoldDB" id="A0A1X6YER4"/>
<evidence type="ECO:0000313" key="2">
    <source>
        <dbReference type="Proteomes" id="UP000193207"/>
    </source>
</evidence>
<dbReference type="Proteomes" id="UP000193207">
    <property type="component" value="Unassembled WGS sequence"/>
</dbReference>
<gene>
    <name evidence="1" type="ORF">ROH8110_00614</name>
</gene>
<accession>A0A1X6YER4</accession>
<evidence type="ECO:0008006" key="3">
    <source>
        <dbReference type="Google" id="ProtNLM"/>
    </source>
</evidence>
<sequence length="185" mass="21168">MQQAKTEDQFHTVDEFKAALSFGEAEWTYLRRLARNRCRVRRPGEEDEVIQEAICRAIEGKRRWPKGLNLFAFLSGVMKSIVSENPKIGFRRNIDRDIDAAADAISEDTSAADLVLETEVVTYVMALFEDDAEAEALAEGIMEGWEKDDLLGLFNGDVTRYETVRKRFRRKVNAHPELKSMIHGE</sequence>
<organism evidence="1 2">
    <name type="scientific">Roseovarius halotolerans</name>
    <dbReference type="NCBI Taxonomy" id="505353"/>
    <lineage>
        <taxon>Bacteria</taxon>
        <taxon>Pseudomonadati</taxon>
        <taxon>Pseudomonadota</taxon>
        <taxon>Alphaproteobacteria</taxon>
        <taxon>Rhodobacterales</taxon>
        <taxon>Roseobacteraceae</taxon>
        <taxon>Roseovarius</taxon>
    </lineage>
</organism>
<dbReference type="OrthoDB" id="7553153at2"/>
<proteinExistence type="predicted"/>
<protein>
    <recommendedName>
        <fullName evidence="3">RNA polymerase sigma factor</fullName>
    </recommendedName>
</protein>
<evidence type="ECO:0000313" key="1">
    <source>
        <dbReference type="EMBL" id="SLN19111.1"/>
    </source>
</evidence>
<keyword evidence="2" id="KW-1185">Reference proteome</keyword>
<dbReference type="EMBL" id="FWFU01000001">
    <property type="protein sequence ID" value="SLN19111.1"/>
    <property type="molecule type" value="Genomic_DNA"/>
</dbReference>
<dbReference type="RefSeq" id="WP_085816287.1">
    <property type="nucleotide sequence ID" value="NZ_FWFU01000001.1"/>
</dbReference>
<reference evidence="1 2" key="1">
    <citation type="submission" date="2017-03" db="EMBL/GenBank/DDBJ databases">
        <authorList>
            <person name="Afonso C.L."/>
            <person name="Miller P.J."/>
            <person name="Scott M.A."/>
            <person name="Spackman E."/>
            <person name="Goraichik I."/>
            <person name="Dimitrov K.M."/>
            <person name="Suarez D.L."/>
            <person name="Swayne D.E."/>
        </authorList>
    </citation>
    <scope>NUCLEOTIDE SEQUENCE [LARGE SCALE GENOMIC DNA]</scope>
    <source>
        <strain evidence="1 2">CECT 8110</strain>
    </source>
</reference>
<name>A0A1X6YER4_9RHOB</name>